<organism evidence="1 2">
    <name type="scientific">Trichomalopsis sarcophagae</name>
    <dbReference type="NCBI Taxonomy" id="543379"/>
    <lineage>
        <taxon>Eukaryota</taxon>
        <taxon>Metazoa</taxon>
        <taxon>Ecdysozoa</taxon>
        <taxon>Arthropoda</taxon>
        <taxon>Hexapoda</taxon>
        <taxon>Insecta</taxon>
        <taxon>Pterygota</taxon>
        <taxon>Neoptera</taxon>
        <taxon>Endopterygota</taxon>
        <taxon>Hymenoptera</taxon>
        <taxon>Apocrita</taxon>
        <taxon>Proctotrupomorpha</taxon>
        <taxon>Chalcidoidea</taxon>
        <taxon>Pteromalidae</taxon>
        <taxon>Pteromalinae</taxon>
        <taxon>Trichomalopsis</taxon>
    </lineage>
</organism>
<dbReference type="EMBL" id="NNAY01000007">
    <property type="protein sequence ID" value="OXU32097.1"/>
    <property type="molecule type" value="Genomic_DNA"/>
</dbReference>
<dbReference type="AlphaFoldDB" id="A0A232FP07"/>
<reference evidence="1 2" key="1">
    <citation type="journal article" date="2017" name="Curr. Biol.">
        <title>The Evolution of Venom by Co-option of Single-Copy Genes.</title>
        <authorList>
            <person name="Martinson E.O."/>
            <person name="Mrinalini"/>
            <person name="Kelkar Y.D."/>
            <person name="Chang C.H."/>
            <person name="Werren J.H."/>
        </authorList>
    </citation>
    <scope>NUCLEOTIDE SEQUENCE [LARGE SCALE GENOMIC DNA]</scope>
    <source>
        <strain evidence="1 2">Alberta</strain>
        <tissue evidence="1">Whole body</tissue>
    </source>
</reference>
<sequence>MLACYGLETLDVAGANVANARPAAGLLLEGPVLAQGALRVLVRILAGCVATSSLEHERLNRSHESEVFRSGYVLQSLFNYLVAAAASSNSIREREGSTGE</sequence>
<gene>
    <name evidence="1" type="ORF">TSAR_007604</name>
</gene>
<proteinExistence type="predicted"/>
<evidence type="ECO:0000313" key="1">
    <source>
        <dbReference type="EMBL" id="OXU32097.1"/>
    </source>
</evidence>
<name>A0A232FP07_9HYME</name>
<protein>
    <submittedName>
        <fullName evidence="1">Uncharacterized protein</fullName>
    </submittedName>
</protein>
<keyword evidence="2" id="KW-1185">Reference proteome</keyword>
<comment type="caution">
    <text evidence="1">The sequence shown here is derived from an EMBL/GenBank/DDBJ whole genome shotgun (WGS) entry which is preliminary data.</text>
</comment>
<dbReference type="Proteomes" id="UP000215335">
    <property type="component" value="Unassembled WGS sequence"/>
</dbReference>
<evidence type="ECO:0000313" key="2">
    <source>
        <dbReference type="Proteomes" id="UP000215335"/>
    </source>
</evidence>
<accession>A0A232FP07</accession>